<proteinExistence type="predicted"/>
<feature type="transmembrane region" description="Helical" evidence="2">
    <location>
        <begin position="6"/>
        <end position="27"/>
    </location>
</feature>
<dbReference type="AlphaFoldDB" id="A0A6V8K9G0"/>
<organism evidence="3 4">
    <name type="scientific">Phytohabitans houttuyneae</name>
    <dbReference type="NCBI Taxonomy" id="1076126"/>
    <lineage>
        <taxon>Bacteria</taxon>
        <taxon>Bacillati</taxon>
        <taxon>Actinomycetota</taxon>
        <taxon>Actinomycetes</taxon>
        <taxon>Micromonosporales</taxon>
        <taxon>Micromonosporaceae</taxon>
    </lineage>
</organism>
<keyword evidence="2" id="KW-0472">Membrane</keyword>
<dbReference type="Proteomes" id="UP000482800">
    <property type="component" value="Unassembled WGS sequence"/>
</dbReference>
<accession>A0A6V8K9G0</accession>
<evidence type="ECO:0000313" key="4">
    <source>
        <dbReference type="Proteomes" id="UP000482800"/>
    </source>
</evidence>
<sequence length="115" mass="11445">MSVTETVLVFAGIPLAIVLVISGLAALGGGRAARRYRPGRPFEFAPVWFLAAPEQLAGAQASGSQASHGELPAGTSSHAALPAGSAGVESPAERGGELVAAPTRVGPTGGASDRW</sequence>
<gene>
    <name evidence="3" type="ORF">Phou_025770</name>
</gene>
<evidence type="ECO:0000256" key="1">
    <source>
        <dbReference type="SAM" id="MobiDB-lite"/>
    </source>
</evidence>
<evidence type="ECO:0000313" key="3">
    <source>
        <dbReference type="EMBL" id="GFJ78397.1"/>
    </source>
</evidence>
<comment type="caution">
    <text evidence="3">The sequence shown here is derived from an EMBL/GenBank/DDBJ whole genome shotgun (WGS) entry which is preliminary data.</text>
</comment>
<feature type="compositionally biased region" description="Low complexity" evidence="1">
    <location>
        <begin position="59"/>
        <end position="69"/>
    </location>
</feature>
<protein>
    <submittedName>
        <fullName evidence="3">Uncharacterized protein</fullName>
    </submittedName>
</protein>
<dbReference type="EMBL" id="BLPF01000001">
    <property type="protein sequence ID" value="GFJ78397.1"/>
    <property type="molecule type" value="Genomic_DNA"/>
</dbReference>
<keyword evidence="2" id="KW-0812">Transmembrane</keyword>
<feature type="region of interest" description="Disordered" evidence="1">
    <location>
        <begin position="59"/>
        <end position="115"/>
    </location>
</feature>
<reference evidence="3 4" key="2">
    <citation type="submission" date="2020-03" db="EMBL/GenBank/DDBJ databases">
        <authorList>
            <person name="Ichikawa N."/>
            <person name="Kimura A."/>
            <person name="Kitahashi Y."/>
            <person name="Uohara A."/>
        </authorList>
    </citation>
    <scope>NUCLEOTIDE SEQUENCE [LARGE SCALE GENOMIC DNA]</scope>
    <source>
        <strain evidence="3 4">NBRC 108639</strain>
    </source>
</reference>
<evidence type="ECO:0000256" key="2">
    <source>
        <dbReference type="SAM" id="Phobius"/>
    </source>
</evidence>
<reference evidence="3 4" key="1">
    <citation type="submission" date="2020-03" db="EMBL/GenBank/DDBJ databases">
        <title>Whole genome shotgun sequence of Phytohabitans houttuyneae NBRC 108639.</title>
        <authorList>
            <person name="Komaki H."/>
            <person name="Tamura T."/>
        </authorList>
    </citation>
    <scope>NUCLEOTIDE SEQUENCE [LARGE SCALE GENOMIC DNA]</scope>
    <source>
        <strain evidence="3 4">NBRC 108639</strain>
    </source>
</reference>
<name>A0A6V8K9G0_9ACTN</name>
<keyword evidence="2" id="KW-1133">Transmembrane helix</keyword>
<keyword evidence="4" id="KW-1185">Reference proteome</keyword>